<dbReference type="PRINTS" id="PR01547">
    <property type="entry name" value="YEAST176DUF"/>
</dbReference>
<evidence type="ECO:0000256" key="5">
    <source>
        <dbReference type="SAM" id="MobiDB-lite"/>
    </source>
</evidence>
<comment type="similarity">
    <text evidence="1">Belongs to the WD repeat RAPTOR family.</text>
</comment>
<dbReference type="PROSITE" id="PS50082">
    <property type="entry name" value="WD_REPEATS_2"/>
    <property type="match status" value="1"/>
</dbReference>
<dbReference type="InterPro" id="IPR029347">
    <property type="entry name" value="Raptor_N"/>
</dbReference>
<sequence>MAEERLEFTFRPTMPKAPSTDGYDNGDVSSNLSSIGPSHEMYNTHIRHGFGVISPEWMQYLAENFWNYYEDKRHETGGEPQAVNREQTESWRIADRHRTVNAALVLCLNLGVDPPDIIKTQPCAKMEAWINPTHITDSKKAIEQIGKNLQSQYETLSTRTKYKQCLDPNVEDAKRFCMGLRRSAREERILFHYNGHGVPRPTRSGEIWVFNRGYTQYIPVSVYELQTWLGAPVIYCYDCSGAGHIVNNFLKFVEKRKNEEQKNGQRDPAATPAAVYDMCIQMAACRADEVLPMHPNLPADMFTCCITTPVEIAVKWFVMQNNSLLGLDPEKTSIPGKVTDRRTPLGELNWIFTAITDTIAWSALDTPLFKRLFRQDLVVAAMFRNFLLAVRIMRVHNCHPVSHPELPDTHSHPLWASWDLAVNQCLLQLPAMEKAEKEGRTYNYQHSDFFEQQLTAFETWLQYNYTDLSKPPQQLPVLLQVLLSQIHRLRALVLLSRYLDLGPQAVHIALSIGFFIYVLKLLQSPAPELKPVLVFIWARIMAVEAEDVQHELVKENGYSYFVNILTQNASRVAEQPSEIDAEDDDAVPSQEHLAMCAFILAQFCRDYPPGQRLCAVPELFSALSALMAHAESPLLRQWCCLCGSQLLEYSEAREIAQNQEDSFIDQLVARLDDPIPEVRATALAGLTPVCNEHIAIRVVDMALNASPIVRKEVVVFFSRLVYENMGYFLVCAYTTLEEDFVMLQERPSRSDSPAIGSSWLSVWRVLLVLTFDPDANVRHAAEDVVDYVYMKLTKTPLSGDVQKISDFILSANRDGSESPMPSPQPPPQRVVSGPISPPINGNGRATPPPTGSRPSIMRSMSAPLIETVNKRGGHQNGSAYAPMNSMLRYARTWLKGADSPSTPLNFEAFKTHDTWPVPPSAGELNHDTQAEIVLPLKSHFYDWSVEYFKEPQLRGMETEEPGSRKYLERVWRKGRNEQILSQTQVQKDLAVTGTWNNVLTTVKPSHEAHRMAFAQFEPHLVVSGLTDRVTVFDWSNSSRLNTFSNGNAPGTHIEDIKFLNEDDHPMLLTASNDGMARVYKSYNSITEIELVTSWWLLADVVPSRKLPPLKVEWQQSRGTLLVGGDIPIIRVWDAAREQASDYLPVRTASRLTSLTSDQVTGNLVIAGFQDGSVHVYDRRLPKQQSHIRHWSGHNAPIINARMQRGGPREVMTGSSDGLVCLWDIRGTDPVVRFQAHTKEMSCIDMHEHAPVIVTASRIVGIWTTAARRVATVRPPSGYMARAEIVNAVNFHPHRIMMAASTGDIVNVFQCI</sequence>
<dbReference type="InterPro" id="IPR015943">
    <property type="entry name" value="WD40/YVTN_repeat-like_dom_sf"/>
</dbReference>
<evidence type="ECO:0000259" key="6">
    <source>
        <dbReference type="SMART" id="SM01302"/>
    </source>
</evidence>
<dbReference type="GO" id="GO:0030674">
    <property type="term" value="F:protein-macromolecule adaptor activity"/>
    <property type="evidence" value="ECO:0007669"/>
    <property type="project" value="TreeGrafter"/>
</dbReference>
<reference evidence="7 8" key="1">
    <citation type="submission" date="2017-04" db="EMBL/GenBank/DDBJ databases">
        <title>Genome sequencing of [Candida] sorbophila.</title>
        <authorList>
            <person name="Ahn J.O."/>
        </authorList>
    </citation>
    <scope>NUCLEOTIDE SEQUENCE [LARGE SCALE GENOMIC DNA]</scope>
    <source>
        <strain evidence="7 8">DS02</strain>
    </source>
</reference>
<dbReference type="GO" id="GO:0009267">
    <property type="term" value="P:cellular response to starvation"/>
    <property type="evidence" value="ECO:0007669"/>
    <property type="project" value="TreeGrafter"/>
</dbReference>
<dbReference type="InterPro" id="IPR001680">
    <property type="entry name" value="WD40_rpt"/>
</dbReference>
<dbReference type="SUPFAM" id="SSF50978">
    <property type="entry name" value="WD40 repeat-like"/>
    <property type="match status" value="1"/>
</dbReference>
<evidence type="ECO:0000313" key="7">
    <source>
        <dbReference type="EMBL" id="PRT55946.1"/>
    </source>
</evidence>
<dbReference type="PROSITE" id="PS00678">
    <property type="entry name" value="WD_REPEATS_1"/>
    <property type="match status" value="1"/>
</dbReference>
<dbReference type="InterPro" id="IPR019775">
    <property type="entry name" value="WD40_repeat_CS"/>
</dbReference>
<dbReference type="Proteomes" id="UP000238350">
    <property type="component" value="Unassembled WGS sequence"/>
</dbReference>
<dbReference type="InterPro" id="IPR004083">
    <property type="entry name" value="Raptor"/>
</dbReference>
<accession>A0A2T0FLT5</accession>
<dbReference type="Gene3D" id="1.25.10.10">
    <property type="entry name" value="Leucine-rich Repeat Variant"/>
    <property type="match status" value="1"/>
</dbReference>
<evidence type="ECO:0000256" key="1">
    <source>
        <dbReference type="ARBA" id="ARBA00009257"/>
    </source>
</evidence>
<dbReference type="GO" id="GO:0010506">
    <property type="term" value="P:regulation of autophagy"/>
    <property type="evidence" value="ECO:0007669"/>
    <property type="project" value="TreeGrafter"/>
</dbReference>
<evidence type="ECO:0000313" key="8">
    <source>
        <dbReference type="Proteomes" id="UP000238350"/>
    </source>
</evidence>
<feature type="region of interest" description="Disordered" evidence="5">
    <location>
        <begin position="812"/>
        <end position="857"/>
    </location>
</feature>
<keyword evidence="8" id="KW-1185">Reference proteome</keyword>
<dbReference type="InterPro" id="IPR036322">
    <property type="entry name" value="WD40_repeat_dom_sf"/>
</dbReference>
<dbReference type="PANTHER" id="PTHR12848:SF16">
    <property type="entry name" value="REGULATORY-ASSOCIATED PROTEIN OF MTOR"/>
    <property type="match status" value="1"/>
</dbReference>
<protein>
    <submittedName>
        <fullName evidence="7">Target of rapamycin complex 1 subunit mip1</fullName>
    </submittedName>
</protein>
<name>A0A2T0FLT5_9ASCO</name>
<keyword evidence="2 4" id="KW-0853">WD repeat</keyword>
<feature type="repeat" description="WD" evidence="4">
    <location>
        <begin position="1190"/>
        <end position="1232"/>
    </location>
</feature>
<dbReference type="EMBL" id="NDIQ01000022">
    <property type="protein sequence ID" value="PRT55946.1"/>
    <property type="molecule type" value="Genomic_DNA"/>
</dbReference>
<dbReference type="GO" id="GO:0005737">
    <property type="term" value="C:cytoplasm"/>
    <property type="evidence" value="ECO:0007669"/>
    <property type="project" value="TreeGrafter"/>
</dbReference>
<proteinExistence type="inferred from homology"/>
<dbReference type="PANTHER" id="PTHR12848">
    <property type="entry name" value="REGULATORY-ASSOCIATED PROTEIN OF MTOR"/>
    <property type="match status" value="1"/>
</dbReference>
<dbReference type="GO" id="GO:0031929">
    <property type="term" value="P:TOR signaling"/>
    <property type="evidence" value="ECO:0007669"/>
    <property type="project" value="InterPro"/>
</dbReference>
<dbReference type="STRING" id="45607.A0A2T0FLT5"/>
<evidence type="ECO:0000256" key="2">
    <source>
        <dbReference type="ARBA" id="ARBA00022574"/>
    </source>
</evidence>
<dbReference type="SMART" id="SM00320">
    <property type="entry name" value="WD40"/>
    <property type="match status" value="6"/>
</dbReference>
<dbReference type="Pfam" id="PF14538">
    <property type="entry name" value="Raptor_N"/>
    <property type="match status" value="1"/>
</dbReference>
<dbReference type="InterPro" id="IPR011989">
    <property type="entry name" value="ARM-like"/>
</dbReference>
<comment type="caution">
    <text evidence="7">The sequence shown here is derived from an EMBL/GenBank/DDBJ whole genome shotgun (WGS) entry which is preliminary data.</text>
</comment>
<feature type="domain" description="Raptor N-terminal CASPase-like" evidence="6">
    <location>
        <begin position="96"/>
        <end position="250"/>
    </location>
</feature>
<dbReference type="GO" id="GO:0071230">
    <property type="term" value="P:cellular response to amino acid stimulus"/>
    <property type="evidence" value="ECO:0007669"/>
    <property type="project" value="TreeGrafter"/>
</dbReference>
<evidence type="ECO:0000256" key="4">
    <source>
        <dbReference type="PROSITE-ProRule" id="PRU00221"/>
    </source>
</evidence>
<dbReference type="SMART" id="SM01302">
    <property type="entry name" value="Raptor_N"/>
    <property type="match status" value="1"/>
</dbReference>
<feature type="region of interest" description="Disordered" evidence="5">
    <location>
        <begin position="1"/>
        <end position="26"/>
    </location>
</feature>
<dbReference type="OrthoDB" id="10262360at2759"/>
<organism evidence="7 8">
    <name type="scientific">Wickerhamiella sorbophila</name>
    <dbReference type="NCBI Taxonomy" id="45607"/>
    <lineage>
        <taxon>Eukaryota</taxon>
        <taxon>Fungi</taxon>
        <taxon>Dikarya</taxon>
        <taxon>Ascomycota</taxon>
        <taxon>Saccharomycotina</taxon>
        <taxon>Dipodascomycetes</taxon>
        <taxon>Dipodascales</taxon>
        <taxon>Trichomonascaceae</taxon>
        <taxon>Wickerhamiella</taxon>
    </lineage>
</organism>
<dbReference type="Gene3D" id="2.130.10.10">
    <property type="entry name" value="YVTN repeat-like/Quinoprotein amine dehydrogenase"/>
    <property type="match status" value="2"/>
</dbReference>
<dbReference type="GO" id="GO:0030307">
    <property type="term" value="P:positive regulation of cell growth"/>
    <property type="evidence" value="ECO:0007669"/>
    <property type="project" value="TreeGrafter"/>
</dbReference>
<keyword evidence="3" id="KW-0677">Repeat</keyword>
<evidence type="ECO:0000256" key="3">
    <source>
        <dbReference type="ARBA" id="ARBA00022737"/>
    </source>
</evidence>
<dbReference type="SUPFAM" id="SSF48371">
    <property type="entry name" value="ARM repeat"/>
    <property type="match status" value="1"/>
</dbReference>
<gene>
    <name evidence="7" type="ORF">B9G98_03566</name>
</gene>
<dbReference type="GO" id="GO:0031931">
    <property type="term" value="C:TORC1 complex"/>
    <property type="evidence" value="ECO:0007669"/>
    <property type="project" value="InterPro"/>
</dbReference>
<dbReference type="InterPro" id="IPR016024">
    <property type="entry name" value="ARM-type_fold"/>
</dbReference>
<dbReference type="RefSeq" id="XP_024665891.1">
    <property type="nucleotide sequence ID" value="XM_024810123.1"/>
</dbReference>
<dbReference type="GeneID" id="36517314"/>